<gene>
    <name evidence="1" type="ORF">FRX94_02225</name>
</gene>
<dbReference type="AlphaFoldDB" id="A0A5C5UTH1"/>
<evidence type="ECO:0000313" key="2">
    <source>
        <dbReference type="Proteomes" id="UP000320791"/>
    </source>
</evidence>
<proteinExistence type="predicted"/>
<dbReference type="InterPro" id="IPR019660">
    <property type="entry name" value="Put_sensory_transdc_reg_YbjN"/>
</dbReference>
<dbReference type="Pfam" id="PF10722">
    <property type="entry name" value="YbjN"/>
    <property type="match status" value="2"/>
</dbReference>
<evidence type="ECO:0000313" key="1">
    <source>
        <dbReference type="EMBL" id="TWT28725.1"/>
    </source>
</evidence>
<accession>A0A5C5UTH1</accession>
<protein>
    <submittedName>
        <fullName evidence="1">YbjN domain-containing protein</fullName>
    </submittedName>
</protein>
<dbReference type="EMBL" id="VOHM01000003">
    <property type="protein sequence ID" value="TWT28725.1"/>
    <property type="molecule type" value="Genomic_DNA"/>
</dbReference>
<dbReference type="RefSeq" id="WP_146323487.1">
    <property type="nucleotide sequence ID" value="NZ_BAABLR010000027.1"/>
</dbReference>
<sequence length="335" mass="37478">MKIPTLFDVTLVGRFNQLDPIIGKDYVIFVWEDFFSVLYFASEFVDHLVVRSVMYRPLEDQHRFELAQEVSRWNTKNYDPTATITTNDGFSSNIEFRTSLPIATGVTKHQLTAAIAQACDAAHSAADFFLKRFPELGRICTLSERIARAQQRATILTAHSDPTPERPARLIEEARLMEHLMSTEDEILEGISLVTQVRIKHMLAGLGPSSLSLRAEGNSVMVSLCNVLFNISVTAGPALILRGHWISKSDPNKDFMRVFTLCNDWNRGAHSTDAYCSTKHREFIVVNVEYTIPMTRGLSDAQLAQALRVGISNILSCVDKLSTTADGTSVVHWAE</sequence>
<reference evidence="1 2" key="1">
    <citation type="submission" date="2019-08" db="EMBL/GenBank/DDBJ databases">
        <authorList>
            <person name="Lei W."/>
        </authorList>
    </citation>
    <scope>NUCLEOTIDE SEQUENCE [LARGE SCALE GENOMIC DNA]</scope>
    <source>
        <strain evidence="1 2">CCUG 58627</strain>
    </source>
</reference>
<dbReference type="Proteomes" id="UP000320791">
    <property type="component" value="Unassembled WGS sequence"/>
</dbReference>
<comment type="caution">
    <text evidence="1">The sequence shown here is derived from an EMBL/GenBank/DDBJ whole genome shotgun (WGS) entry which is preliminary data.</text>
</comment>
<organism evidence="1 2">
    <name type="scientific">Corynebacterium canis</name>
    <dbReference type="NCBI Taxonomy" id="679663"/>
    <lineage>
        <taxon>Bacteria</taxon>
        <taxon>Bacillati</taxon>
        <taxon>Actinomycetota</taxon>
        <taxon>Actinomycetes</taxon>
        <taxon>Mycobacteriales</taxon>
        <taxon>Corynebacteriaceae</taxon>
        <taxon>Corynebacterium</taxon>
    </lineage>
</organism>
<dbReference type="OrthoDB" id="4420706at2"/>
<name>A0A5C5UTH1_9CORY</name>
<keyword evidence="2" id="KW-1185">Reference proteome</keyword>